<evidence type="ECO:0000256" key="6">
    <source>
        <dbReference type="ARBA" id="ARBA00029491"/>
    </source>
</evidence>
<dbReference type="EC" id="4.2.1.113" evidence="6 7"/>
<evidence type="ECO:0000256" key="7">
    <source>
        <dbReference type="HAMAP-Rule" id="MF_01933"/>
    </source>
</evidence>
<evidence type="ECO:0000256" key="1">
    <source>
        <dbReference type="ARBA" id="ARBA00001968"/>
    </source>
</evidence>
<dbReference type="SFLD" id="SFLDG00180">
    <property type="entry name" value="muconate_cycloisomerase"/>
    <property type="match status" value="1"/>
</dbReference>
<evidence type="ECO:0000256" key="5">
    <source>
        <dbReference type="ARBA" id="ARBA00023239"/>
    </source>
</evidence>
<proteinExistence type="inferred from homology"/>
<dbReference type="PANTHER" id="PTHR48073">
    <property type="entry name" value="O-SUCCINYLBENZOATE SYNTHASE-RELATED"/>
    <property type="match status" value="1"/>
</dbReference>
<comment type="catalytic activity">
    <reaction evidence="7">
        <text>(1R,6R)-6-hydroxy-2-succinyl-cyclohexa-2,4-diene-1-carboxylate = 2-succinylbenzoate + H2O</text>
        <dbReference type="Rhea" id="RHEA:10196"/>
        <dbReference type="ChEBI" id="CHEBI:15377"/>
        <dbReference type="ChEBI" id="CHEBI:18325"/>
        <dbReference type="ChEBI" id="CHEBI:58689"/>
        <dbReference type="EC" id="4.2.1.113"/>
    </reaction>
</comment>
<evidence type="ECO:0000256" key="4">
    <source>
        <dbReference type="ARBA" id="ARBA00022842"/>
    </source>
</evidence>
<comment type="function">
    <text evidence="7">Converts 2-succinyl-6-hydroxy-2,4-cyclohexadiene-1-carboxylate (SHCHC) to 2-succinylbenzoate (OSB).</text>
</comment>
<keyword evidence="4 7" id="KW-0460">Magnesium</keyword>
<dbReference type="HOGENOM" id="CLU_030273_4_4_9"/>
<feature type="active site" description="Proton donor" evidence="7">
    <location>
        <position position="164"/>
    </location>
</feature>
<evidence type="ECO:0000256" key="3">
    <source>
        <dbReference type="ARBA" id="ARBA00022723"/>
    </source>
</evidence>
<dbReference type="CDD" id="cd03317">
    <property type="entry name" value="NAAAR"/>
    <property type="match status" value="1"/>
</dbReference>
<reference evidence="9" key="1">
    <citation type="submission" date="2014-07" db="EMBL/GenBank/DDBJ databases">
        <authorList>
            <person name="Urmite Genomes Urmite Genomes"/>
        </authorList>
    </citation>
    <scope>NUCLEOTIDE SEQUENCE</scope>
    <source>
        <strain evidence="9">13S34_air</strain>
    </source>
</reference>
<organism evidence="9">
    <name type="scientific">Metalysinibacillus saudimassiliensis</name>
    <dbReference type="NCBI Taxonomy" id="1461583"/>
    <lineage>
        <taxon>Bacteria</taxon>
        <taxon>Bacillati</taxon>
        <taxon>Bacillota</taxon>
        <taxon>Bacilli</taxon>
        <taxon>Bacillales</taxon>
        <taxon>Caryophanaceae</taxon>
        <taxon>Metalysinibacillus</taxon>
    </lineage>
</organism>
<dbReference type="NCBIfam" id="TIGR01928">
    <property type="entry name" value="menC_lowGC_arch"/>
    <property type="match status" value="1"/>
</dbReference>
<keyword evidence="3 7" id="KW-0479">Metal-binding</keyword>
<feature type="binding site" evidence="7">
    <location>
        <position position="189"/>
    </location>
    <ligand>
        <name>Mg(2+)</name>
        <dbReference type="ChEBI" id="CHEBI:18420"/>
    </ligand>
</feature>
<dbReference type="InterPro" id="IPR047585">
    <property type="entry name" value="MenC"/>
</dbReference>
<comment type="cofactor">
    <cofactor evidence="1 7">
        <name>a divalent metal cation</name>
        <dbReference type="ChEBI" id="CHEBI:60240"/>
    </cofactor>
</comment>
<dbReference type="GO" id="GO:0016854">
    <property type="term" value="F:racemase and epimerase activity"/>
    <property type="evidence" value="ECO:0007669"/>
    <property type="project" value="UniProtKB-ARBA"/>
</dbReference>
<gene>
    <name evidence="7 9" type="primary">menC</name>
    <name evidence="9" type="ORF">BN1050_01444</name>
</gene>
<dbReference type="EMBL" id="LN483075">
    <property type="protein sequence ID" value="CEA03123.1"/>
    <property type="molecule type" value="Genomic_DNA"/>
</dbReference>
<dbReference type="GO" id="GO:0009234">
    <property type="term" value="P:menaquinone biosynthetic process"/>
    <property type="evidence" value="ECO:0007669"/>
    <property type="project" value="UniProtKB-UniRule"/>
</dbReference>
<dbReference type="PANTHER" id="PTHR48073:SF5">
    <property type="entry name" value="O-SUCCINYLBENZOATE SYNTHASE"/>
    <property type="match status" value="1"/>
</dbReference>
<dbReference type="InterPro" id="IPR029065">
    <property type="entry name" value="Enolase_C-like"/>
</dbReference>
<evidence type="ECO:0000259" key="8">
    <source>
        <dbReference type="SMART" id="SM00922"/>
    </source>
</evidence>
<feature type="active site" description="Proton acceptor" evidence="7">
    <location>
        <position position="263"/>
    </location>
</feature>
<dbReference type="SUPFAM" id="SSF54826">
    <property type="entry name" value="Enolase N-terminal domain-like"/>
    <property type="match status" value="1"/>
</dbReference>
<keyword evidence="5 7" id="KW-0456">Lyase</keyword>
<dbReference type="SFLD" id="SFLDF00009">
    <property type="entry name" value="o-succinylbenzoate_synthase"/>
    <property type="match status" value="1"/>
</dbReference>
<dbReference type="AlphaFoldDB" id="A0A078M6Q5"/>
<feature type="domain" description="Mandelate racemase/muconate lactonizing enzyme C-terminal" evidence="8">
    <location>
        <begin position="143"/>
        <end position="235"/>
    </location>
</feature>
<dbReference type="Gene3D" id="3.30.390.10">
    <property type="entry name" value="Enolase-like, N-terminal domain"/>
    <property type="match status" value="1"/>
</dbReference>
<comment type="pathway">
    <text evidence="7">Quinol/quinone metabolism; menaquinone biosynthesis.</text>
</comment>
<dbReference type="Gene3D" id="3.20.20.120">
    <property type="entry name" value="Enolase-like C-terminal domain"/>
    <property type="match status" value="1"/>
</dbReference>
<protein>
    <recommendedName>
        <fullName evidence="6 7">o-succinylbenzoate synthase</fullName>
        <shortName evidence="7">OSB synthase</shortName>
        <shortName evidence="7">OSBS</shortName>
        <ecNumber evidence="6 7">4.2.1.113</ecNumber>
    </recommendedName>
    <alternativeName>
        <fullName evidence="7">4-(2'-carboxyphenyl)-4-oxybutyric acid synthase</fullName>
    </alternativeName>
    <alternativeName>
        <fullName evidence="7">o-succinylbenzoic acid synthase</fullName>
    </alternativeName>
</protein>
<dbReference type="Pfam" id="PF13378">
    <property type="entry name" value="MR_MLE_C"/>
    <property type="match status" value="1"/>
</dbReference>
<accession>A0A078M6Q5</accession>
<dbReference type="UniPathway" id="UPA01057">
    <property type="reaction ID" value="UER00165"/>
</dbReference>
<dbReference type="InterPro" id="IPR010197">
    <property type="entry name" value="OSBS/NAAAR"/>
</dbReference>
<dbReference type="Pfam" id="PF02746">
    <property type="entry name" value="MR_MLE_N"/>
    <property type="match status" value="1"/>
</dbReference>
<dbReference type="SFLD" id="SFLDS00001">
    <property type="entry name" value="Enolase"/>
    <property type="match status" value="1"/>
</dbReference>
<dbReference type="InterPro" id="IPR036849">
    <property type="entry name" value="Enolase-like_C_sf"/>
</dbReference>
<dbReference type="UniPathway" id="UPA00079"/>
<name>A0A078M6Q5_9BACL</name>
<comment type="similarity">
    <text evidence="7">Belongs to the mandelate racemase/muconate lactonizing enzyme family. MenC type 2 subfamily.</text>
</comment>
<dbReference type="InterPro" id="IPR013341">
    <property type="entry name" value="Mandelate_racemase_N_dom"/>
</dbReference>
<evidence type="ECO:0000313" key="9">
    <source>
        <dbReference type="EMBL" id="CEA03123.1"/>
    </source>
</evidence>
<dbReference type="InterPro" id="IPR013342">
    <property type="entry name" value="Mandelate_racemase_C"/>
</dbReference>
<feature type="binding site" evidence="7">
    <location>
        <position position="214"/>
    </location>
    <ligand>
        <name>Mg(2+)</name>
        <dbReference type="ChEBI" id="CHEBI:18420"/>
    </ligand>
</feature>
<dbReference type="InterPro" id="IPR029017">
    <property type="entry name" value="Enolase-like_N"/>
</dbReference>
<evidence type="ECO:0000256" key="2">
    <source>
        <dbReference type="ARBA" id="ARBA00022428"/>
    </source>
</evidence>
<keyword evidence="2 7" id="KW-0474">Menaquinone biosynthesis</keyword>
<dbReference type="SUPFAM" id="SSF51604">
    <property type="entry name" value="Enolase C-terminal domain-like"/>
    <property type="match status" value="1"/>
</dbReference>
<dbReference type="GO" id="GO:0043748">
    <property type="term" value="F:O-succinylbenzoate synthase activity"/>
    <property type="evidence" value="ECO:0007669"/>
    <property type="project" value="UniProtKB-EC"/>
</dbReference>
<dbReference type="HAMAP" id="MF_01933">
    <property type="entry name" value="MenC_2"/>
    <property type="match status" value="1"/>
</dbReference>
<comment type="pathway">
    <text evidence="7">Quinol/quinone metabolism; 1,4-dihydroxy-2-naphthoate biosynthesis; 1,4-dihydroxy-2-naphthoate from chorismate: step 4/7.</text>
</comment>
<feature type="binding site" evidence="7">
    <location>
        <position position="239"/>
    </location>
    <ligand>
        <name>Mg(2+)</name>
        <dbReference type="ChEBI" id="CHEBI:18420"/>
    </ligand>
</feature>
<dbReference type="SMART" id="SM00922">
    <property type="entry name" value="MR_MLE"/>
    <property type="match status" value="1"/>
</dbReference>
<sequence length="368" mass="40792">MKLQSVRIHHVKMPMKFTFTTSFGSMNEKEFLLIEATDEDGTVGYGECVAFVAPWYTEETVKTCWHMLEDFLIPMLIGKTLQHPDEVSELFSSIRMNNMAKAAIEGAMWDIYCQQTKQSLSHALGGTRTAIDVGIAIGLQPTKEALLTAIAQALSKGYARIKVKIKPGADVDIIRTIREVYPDLPLMADANAAYTLEDTALLQQLDRYNLLMIEQPLAYDDIVEHATLQRALSTPICLDESIHSLADVKRAISLGSCKIINVKIGRVGGLTEARKIHDYCAMHNVAIWCGGMLEAGIGRAHNVALTSLPQFTLPGDTSGSSHYWQEDIISPQVEMIDGQIKVPQTVGIGYELNDKVLQKYIVSTRNYT</sequence>
<dbReference type="PATRIC" id="fig|1461583.4.peg.1400"/>
<dbReference type="GO" id="GO:0000287">
    <property type="term" value="F:magnesium ion binding"/>
    <property type="evidence" value="ECO:0007669"/>
    <property type="project" value="UniProtKB-UniRule"/>
</dbReference>